<keyword evidence="3" id="KW-1185">Reference proteome</keyword>
<sequence>MKNLILTLAVSISCLFAQLASAQTHLDVGVGLSNQDNGLLSIAVRKAFSEKFRAGIELQSGLVNYRFIGAKVIDEGVSTSISIPFSVRLYEFKKLRLDYYTRVGVRFQSVDQSFADENKLQANTSFGLNAELGLQVSLALTEKLNVQSGVTLPNLFEIDPEFIYENNVTNLFAGVGYQLSEKLTFMLRANAGPAAGASGDSQKFIWGLQTGLRFSLKGNQNTSALRLDPLY</sequence>
<keyword evidence="1" id="KW-0732">Signal</keyword>
<dbReference type="STRING" id="1028.SAMN05661096_03582"/>
<dbReference type="RefSeq" id="WP_085518705.1">
    <property type="nucleotide sequence ID" value="NZ_FXAW01000008.1"/>
</dbReference>
<protein>
    <recommendedName>
        <fullName evidence="4">Outer membrane protein beta-barrel domain-containing protein</fullName>
    </recommendedName>
</protein>
<evidence type="ECO:0000313" key="2">
    <source>
        <dbReference type="EMBL" id="SMG49214.1"/>
    </source>
</evidence>
<accession>A0A1X7L6X9</accession>
<reference evidence="3" key="1">
    <citation type="submission" date="2017-04" db="EMBL/GenBank/DDBJ databases">
        <authorList>
            <person name="Varghese N."/>
            <person name="Submissions S."/>
        </authorList>
    </citation>
    <scope>NUCLEOTIDE SEQUENCE [LARGE SCALE GENOMIC DNA]</scope>
    <source>
        <strain evidence="3">DSM 4125</strain>
    </source>
</reference>
<evidence type="ECO:0000256" key="1">
    <source>
        <dbReference type="SAM" id="SignalP"/>
    </source>
</evidence>
<dbReference type="OrthoDB" id="9844426at2"/>
<dbReference type="Proteomes" id="UP000193804">
    <property type="component" value="Unassembled WGS sequence"/>
</dbReference>
<name>A0A1X7L6X9_9BACT</name>
<evidence type="ECO:0008006" key="4">
    <source>
        <dbReference type="Google" id="ProtNLM"/>
    </source>
</evidence>
<feature type="chain" id="PRO_5012710880" description="Outer membrane protein beta-barrel domain-containing protein" evidence="1">
    <location>
        <begin position="23"/>
        <end position="231"/>
    </location>
</feature>
<proteinExistence type="predicted"/>
<gene>
    <name evidence="2" type="ORF">SAMN05661096_03582</name>
</gene>
<evidence type="ECO:0000313" key="3">
    <source>
        <dbReference type="Proteomes" id="UP000193804"/>
    </source>
</evidence>
<dbReference type="EMBL" id="FXAW01000008">
    <property type="protein sequence ID" value="SMG49214.1"/>
    <property type="molecule type" value="Genomic_DNA"/>
</dbReference>
<dbReference type="AlphaFoldDB" id="A0A1X7L6X9"/>
<organism evidence="2 3">
    <name type="scientific">Marivirga sericea</name>
    <dbReference type="NCBI Taxonomy" id="1028"/>
    <lineage>
        <taxon>Bacteria</taxon>
        <taxon>Pseudomonadati</taxon>
        <taxon>Bacteroidota</taxon>
        <taxon>Cytophagia</taxon>
        <taxon>Cytophagales</taxon>
        <taxon>Marivirgaceae</taxon>
        <taxon>Marivirga</taxon>
    </lineage>
</organism>
<feature type="signal peptide" evidence="1">
    <location>
        <begin position="1"/>
        <end position="22"/>
    </location>
</feature>